<keyword evidence="3" id="KW-1185">Reference proteome</keyword>
<evidence type="ECO:0000313" key="3">
    <source>
        <dbReference type="Proteomes" id="UP000198393"/>
    </source>
</evidence>
<sequence length="38" mass="4485">MRVTTEYTEFFLNHKEKESNRREHGGDTKCTKVVAERG</sequence>
<feature type="region of interest" description="Disordered" evidence="1">
    <location>
        <begin position="17"/>
        <end position="38"/>
    </location>
</feature>
<reference evidence="2 3" key="1">
    <citation type="submission" date="2017-06" db="EMBL/GenBank/DDBJ databases">
        <authorList>
            <person name="Kim H.J."/>
            <person name="Triplett B.A."/>
        </authorList>
    </citation>
    <scope>NUCLEOTIDE SEQUENCE [LARGE SCALE GENOMIC DNA]</scope>
    <source>
        <strain evidence="2 3">DSM 19307</strain>
    </source>
</reference>
<evidence type="ECO:0000313" key="2">
    <source>
        <dbReference type="EMBL" id="SNT19458.1"/>
    </source>
</evidence>
<name>A0A239KP59_EKHLU</name>
<protein>
    <submittedName>
        <fullName evidence="2">Uncharacterized protein</fullName>
    </submittedName>
</protein>
<evidence type="ECO:0000256" key="1">
    <source>
        <dbReference type="SAM" id="MobiDB-lite"/>
    </source>
</evidence>
<dbReference type="AlphaFoldDB" id="A0A239KP59"/>
<accession>A0A239KP59</accession>
<proteinExistence type="predicted"/>
<dbReference type="EMBL" id="FZPD01000004">
    <property type="protein sequence ID" value="SNT19458.1"/>
    <property type="molecule type" value="Genomic_DNA"/>
</dbReference>
<gene>
    <name evidence="2" type="ORF">SAMN05421640_2782</name>
</gene>
<dbReference type="Proteomes" id="UP000198393">
    <property type="component" value="Unassembled WGS sequence"/>
</dbReference>
<organism evidence="2 3">
    <name type="scientific">Ekhidna lutea</name>
    <dbReference type="NCBI Taxonomy" id="447679"/>
    <lineage>
        <taxon>Bacteria</taxon>
        <taxon>Pseudomonadati</taxon>
        <taxon>Bacteroidota</taxon>
        <taxon>Cytophagia</taxon>
        <taxon>Cytophagales</taxon>
        <taxon>Reichenbachiellaceae</taxon>
        <taxon>Ekhidna</taxon>
    </lineage>
</organism>